<keyword evidence="1" id="KW-0863">Zinc-finger</keyword>
<dbReference type="GO" id="GO:0008270">
    <property type="term" value="F:zinc ion binding"/>
    <property type="evidence" value="ECO:0007669"/>
    <property type="project" value="UniProtKB-KW"/>
</dbReference>
<dbReference type="PROSITE" id="PS50157">
    <property type="entry name" value="ZINC_FINGER_C2H2_2"/>
    <property type="match status" value="1"/>
</dbReference>
<reference evidence="3 4" key="1">
    <citation type="journal article" date="2019" name="Sci. Rep.">
        <title>Orb-weaving spider Araneus ventricosus genome elucidates the spidroin gene catalogue.</title>
        <authorList>
            <person name="Kono N."/>
            <person name="Nakamura H."/>
            <person name="Ohtoshi R."/>
            <person name="Moran D.A.P."/>
            <person name="Shinohara A."/>
            <person name="Yoshida Y."/>
            <person name="Fujiwara M."/>
            <person name="Mori M."/>
            <person name="Tomita M."/>
            <person name="Arakawa K."/>
        </authorList>
    </citation>
    <scope>NUCLEOTIDE SEQUENCE [LARGE SCALE GENOMIC DNA]</scope>
</reference>
<name>A0A4Y2JF12_ARAVE</name>
<organism evidence="3 4">
    <name type="scientific">Araneus ventricosus</name>
    <name type="common">Orbweaver spider</name>
    <name type="synonym">Epeira ventricosa</name>
    <dbReference type="NCBI Taxonomy" id="182803"/>
    <lineage>
        <taxon>Eukaryota</taxon>
        <taxon>Metazoa</taxon>
        <taxon>Ecdysozoa</taxon>
        <taxon>Arthropoda</taxon>
        <taxon>Chelicerata</taxon>
        <taxon>Arachnida</taxon>
        <taxon>Araneae</taxon>
        <taxon>Araneomorphae</taxon>
        <taxon>Entelegynae</taxon>
        <taxon>Araneoidea</taxon>
        <taxon>Araneidae</taxon>
        <taxon>Araneus</taxon>
    </lineage>
</organism>
<evidence type="ECO:0000313" key="3">
    <source>
        <dbReference type="EMBL" id="GBM88049.1"/>
    </source>
</evidence>
<accession>A0A4Y2JF12</accession>
<dbReference type="Proteomes" id="UP000499080">
    <property type="component" value="Unassembled WGS sequence"/>
</dbReference>
<dbReference type="InterPro" id="IPR013087">
    <property type="entry name" value="Znf_C2H2_type"/>
</dbReference>
<keyword evidence="4" id="KW-1185">Reference proteome</keyword>
<sequence length="182" mass="20497">MSTFSDSEDVEWMNKVPISMLMNGSELGPTQAPPDYVESNETQSWSDTEWMNDVPMPMVIDEPDSSHAPSGFCYIEPTSSLVPFSTIDHNTAHSHSWEEYPPCEHCDQLFPRMSDLLRHKRTDHSAPSAPRVTTPRARKSGRNALGVYASHLMTPRSDAALDLLLFLEEVRPQIHGMIVDEL</sequence>
<dbReference type="EMBL" id="BGPR01003431">
    <property type="protein sequence ID" value="GBM88049.1"/>
    <property type="molecule type" value="Genomic_DNA"/>
</dbReference>
<evidence type="ECO:0000256" key="1">
    <source>
        <dbReference type="PROSITE-ProRule" id="PRU00042"/>
    </source>
</evidence>
<proteinExistence type="predicted"/>
<evidence type="ECO:0000259" key="2">
    <source>
        <dbReference type="PROSITE" id="PS50157"/>
    </source>
</evidence>
<keyword evidence="1" id="KW-0479">Metal-binding</keyword>
<protein>
    <recommendedName>
        <fullName evidence="2">C2H2-type domain-containing protein</fullName>
    </recommendedName>
</protein>
<dbReference type="PROSITE" id="PS00028">
    <property type="entry name" value="ZINC_FINGER_C2H2_1"/>
    <property type="match status" value="1"/>
</dbReference>
<feature type="domain" description="C2H2-type" evidence="2">
    <location>
        <begin position="101"/>
        <end position="129"/>
    </location>
</feature>
<comment type="caution">
    <text evidence="3">The sequence shown here is derived from an EMBL/GenBank/DDBJ whole genome shotgun (WGS) entry which is preliminary data.</text>
</comment>
<keyword evidence="1" id="KW-0862">Zinc</keyword>
<gene>
    <name evidence="3" type="ORF">AVEN_215118_1</name>
</gene>
<evidence type="ECO:0000313" key="4">
    <source>
        <dbReference type="Proteomes" id="UP000499080"/>
    </source>
</evidence>
<dbReference type="OrthoDB" id="8186305at2759"/>
<dbReference type="AlphaFoldDB" id="A0A4Y2JF12"/>